<dbReference type="InterPro" id="IPR053838">
    <property type="entry name" value="DUF6925"/>
</dbReference>
<dbReference type="Proteomes" id="UP000606044">
    <property type="component" value="Unassembled WGS sequence"/>
</dbReference>
<reference evidence="1" key="2">
    <citation type="submission" date="2020-09" db="EMBL/GenBank/DDBJ databases">
        <authorList>
            <person name="Sun Q."/>
            <person name="Sedlacek I."/>
        </authorList>
    </citation>
    <scope>NUCLEOTIDE SEQUENCE</scope>
    <source>
        <strain evidence="1">CCM 7897</strain>
    </source>
</reference>
<dbReference type="AlphaFoldDB" id="A0A917FEM6"/>
<accession>A0A917FEM6</accession>
<dbReference type="Pfam" id="PF21973">
    <property type="entry name" value="DUF6925"/>
    <property type="match status" value="1"/>
</dbReference>
<keyword evidence="2" id="KW-1185">Reference proteome</keyword>
<name>A0A917FEM6_9HYPH</name>
<dbReference type="EMBL" id="BMCT01000004">
    <property type="protein sequence ID" value="GGF70524.1"/>
    <property type="molecule type" value="Genomic_DNA"/>
</dbReference>
<proteinExistence type="predicted"/>
<dbReference type="RefSeq" id="WP_188580455.1">
    <property type="nucleotide sequence ID" value="NZ_BMCT01000004.1"/>
</dbReference>
<evidence type="ECO:0000313" key="1">
    <source>
        <dbReference type="EMBL" id="GGF70524.1"/>
    </source>
</evidence>
<sequence>MSADDVRIDTPMPADLLDRTEQQARDVTTGWSLGVFGAVAEFVRGPDEPAHIGRTAAHLEVATGRGALRLQTRPGVRWVDYTTPSRHAERRQRGIALCLPDAQARLSVCTGLRALGPDTAAVRAQDRGGELFDIGLGTPTLDACIRITDPALADRLKSAEGESLFARPDLFGAIAAAGPHRVFCSALGRIEVFQPIPPPDGRSPDGPHTHLLPKLLAHGRGHAANLPIPDGLAVCFSLHPAGPPMDGHEQVL</sequence>
<evidence type="ECO:0000313" key="2">
    <source>
        <dbReference type="Proteomes" id="UP000606044"/>
    </source>
</evidence>
<comment type="caution">
    <text evidence="1">The sequence shown here is derived from an EMBL/GenBank/DDBJ whole genome shotgun (WGS) entry which is preliminary data.</text>
</comment>
<organism evidence="1 2">
    <name type="scientific">Azorhizobium oxalatiphilum</name>
    <dbReference type="NCBI Taxonomy" id="980631"/>
    <lineage>
        <taxon>Bacteria</taxon>
        <taxon>Pseudomonadati</taxon>
        <taxon>Pseudomonadota</taxon>
        <taxon>Alphaproteobacteria</taxon>
        <taxon>Hyphomicrobiales</taxon>
        <taxon>Xanthobacteraceae</taxon>
        <taxon>Azorhizobium</taxon>
    </lineage>
</organism>
<reference evidence="1" key="1">
    <citation type="journal article" date="2014" name="Int. J. Syst. Evol. Microbiol.">
        <title>Complete genome sequence of Corynebacterium casei LMG S-19264T (=DSM 44701T), isolated from a smear-ripened cheese.</title>
        <authorList>
            <consortium name="US DOE Joint Genome Institute (JGI-PGF)"/>
            <person name="Walter F."/>
            <person name="Albersmeier A."/>
            <person name="Kalinowski J."/>
            <person name="Ruckert C."/>
        </authorList>
    </citation>
    <scope>NUCLEOTIDE SEQUENCE</scope>
    <source>
        <strain evidence="1">CCM 7897</strain>
    </source>
</reference>
<protein>
    <submittedName>
        <fullName evidence="1">Uncharacterized protein</fullName>
    </submittedName>
</protein>
<gene>
    <name evidence="1" type="ORF">GCM10007301_32840</name>
</gene>